<accession>A0A401Q4F6</accession>
<evidence type="ECO:0000313" key="4">
    <source>
        <dbReference type="Proteomes" id="UP000288216"/>
    </source>
</evidence>
<dbReference type="Proteomes" id="UP000288216">
    <property type="component" value="Unassembled WGS sequence"/>
</dbReference>
<dbReference type="OMA" id="SICEHAD"/>
<evidence type="ECO:0000313" key="3">
    <source>
        <dbReference type="EMBL" id="GCB80248.1"/>
    </source>
</evidence>
<dbReference type="EMBL" id="BFAA01012226">
    <property type="protein sequence ID" value="GCB80248.1"/>
    <property type="molecule type" value="Genomic_DNA"/>
</dbReference>
<feature type="region of interest" description="Disordered" evidence="2">
    <location>
        <begin position="1"/>
        <end position="26"/>
    </location>
</feature>
<keyword evidence="1" id="KW-0175">Coiled coil</keyword>
<protein>
    <submittedName>
        <fullName evidence="3">Uncharacterized protein</fullName>
    </submittedName>
</protein>
<proteinExistence type="predicted"/>
<dbReference type="OrthoDB" id="9939622at2759"/>
<feature type="region of interest" description="Disordered" evidence="2">
    <location>
        <begin position="650"/>
        <end position="677"/>
    </location>
</feature>
<evidence type="ECO:0000256" key="1">
    <source>
        <dbReference type="SAM" id="Coils"/>
    </source>
</evidence>
<sequence length="981" mass="107704">MVACPNENSLNVTYSSPSSDEKSTRQIPLKTKDVDVVMVQQNLPNVCVSSSVSEHSPFHLMEASNISLFSSFVAEECLHIATELNNTSKASLHTIDTVANVSMITEEPVPFDSSCCSEFSPTKLPLGGSTSKLQEDGLNTSCQLVLSKAAIKTNDSPVGAGTLPWSPARNLIQLNETLIQSDLNDHEDDEPKHDVCSSNVSSKLPNVSNCEFPSAVNLIQLDEIKMSSASNTQSLGVRSDASCENVMPVKTLSSCNVLLLKRDPLVERSMLSDGCLIMPMHKGNFENELDAHVFLDCKPCLATPDLIQLNETMTVRDNKNVTFDLSGCESSFGNYLQANYEQDVVQLNGTMTVDNRQNITFETSKYEDLGKDCKVTNLSNCRLSPSVGDMLQLNSTMAMDDHKNATFDAHPQSHDSNPENDIIPKASVLSNCELLQLNSTMTVDDHKNTTIDAVPHEGHLENDIKTSVLSNCELLNSTMTVDDHKNTTIDAVPHEGNLENDTKVPVLSNCELLLSKNDTEQLNRIVTINDSSATFDASKCEDRLENDPSKITNLPDCKLFPSSGGLNESRLVRKCALDCGSKLEQVKQSALKRSLHLRETSQDKELSINSEWAPHCMSTPCFTGRRCFPAYLRLDHSFLASTTTLQDSVGNGMDECPDETKDDCRSSSTDATETKTKLRKDLNVPRPVLQIRTENSLKRVSCLPEGRRNVSEVQKCGAKNDSVPPPARTCKVGSAAAVGRKSKPAMLQPGFSKMHFPEPRLVSGRLSSAKGIGQSTVNKLLPCQIGVTKISQAESSQPLTEDLSKIPGMKKRSLLVSPKLTVQETKADSKPAVLVNLGMARHPQVNRKTNKPVLASQNIATGIKRPNSAIEQKRVLLCPSPKRAKIAGEATAKFQRNTKLLPGNCKQKMRMKSKEYLSSEPKVKLNEAKESTCKSEDNHLTMLQRRNKELEEKIVMMELKNAALELQIAALQRGKENFESS</sequence>
<dbReference type="AlphaFoldDB" id="A0A401Q4F6"/>
<evidence type="ECO:0000256" key="2">
    <source>
        <dbReference type="SAM" id="MobiDB-lite"/>
    </source>
</evidence>
<comment type="caution">
    <text evidence="3">The sequence shown here is derived from an EMBL/GenBank/DDBJ whole genome shotgun (WGS) entry which is preliminary data.</text>
</comment>
<reference evidence="3 4" key="1">
    <citation type="journal article" date="2018" name="Nat. Ecol. Evol.">
        <title>Shark genomes provide insights into elasmobranch evolution and the origin of vertebrates.</title>
        <authorList>
            <person name="Hara Y"/>
            <person name="Yamaguchi K"/>
            <person name="Onimaru K"/>
            <person name="Kadota M"/>
            <person name="Koyanagi M"/>
            <person name="Keeley SD"/>
            <person name="Tatsumi K"/>
            <person name="Tanaka K"/>
            <person name="Motone F"/>
            <person name="Kageyama Y"/>
            <person name="Nozu R"/>
            <person name="Adachi N"/>
            <person name="Nishimura O"/>
            <person name="Nakagawa R"/>
            <person name="Tanegashima C"/>
            <person name="Kiyatake I"/>
            <person name="Matsumoto R"/>
            <person name="Murakumo K"/>
            <person name="Nishida K"/>
            <person name="Terakita A"/>
            <person name="Kuratani S"/>
            <person name="Sato K"/>
            <person name="Hyodo S Kuraku.S."/>
        </authorList>
    </citation>
    <scope>NUCLEOTIDE SEQUENCE [LARGE SCALE GENOMIC DNA]</scope>
</reference>
<name>A0A401Q4F6_SCYTO</name>
<feature type="coiled-coil region" evidence="1">
    <location>
        <begin position="933"/>
        <end position="981"/>
    </location>
</feature>
<feature type="compositionally biased region" description="Polar residues" evidence="2">
    <location>
        <begin position="1"/>
        <end position="18"/>
    </location>
</feature>
<keyword evidence="4" id="KW-1185">Reference proteome</keyword>
<gene>
    <name evidence="3" type="ORF">scyTo_0018050</name>
</gene>
<organism evidence="3 4">
    <name type="scientific">Scyliorhinus torazame</name>
    <name type="common">Cloudy catshark</name>
    <name type="synonym">Catulus torazame</name>
    <dbReference type="NCBI Taxonomy" id="75743"/>
    <lineage>
        <taxon>Eukaryota</taxon>
        <taxon>Metazoa</taxon>
        <taxon>Chordata</taxon>
        <taxon>Craniata</taxon>
        <taxon>Vertebrata</taxon>
        <taxon>Chondrichthyes</taxon>
        <taxon>Elasmobranchii</taxon>
        <taxon>Galeomorphii</taxon>
        <taxon>Galeoidea</taxon>
        <taxon>Carcharhiniformes</taxon>
        <taxon>Scyliorhinidae</taxon>
        <taxon>Scyliorhinus</taxon>
    </lineage>
</organism>